<dbReference type="AlphaFoldDB" id="A0A1X0NTN0"/>
<feature type="compositionally biased region" description="Polar residues" evidence="1">
    <location>
        <begin position="118"/>
        <end position="131"/>
    </location>
</feature>
<evidence type="ECO:0000256" key="1">
    <source>
        <dbReference type="SAM" id="MobiDB-lite"/>
    </source>
</evidence>
<gene>
    <name evidence="3" type="ORF">TM35_000191420</name>
</gene>
<dbReference type="PANTHER" id="PTHR42262">
    <property type="entry name" value="PDZ DOMAIN-CONTAINING PROTEIN-RELATED"/>
    <property type="match status" value="1"/>
</dbReference>
<dbReference type="PANTHER" id="PTHR42262:SF1">
    <property type="match status" value="1"/>
</dbReference>
<dbReference type="EMBL" id="NBCO01000019">
    <property type="protein sequence ID" value="ORC87898.1"/>
    <property type="molecule type" value="Genomic_DNA"/>
</dbReference>
<accession>A0A1X0NTN0</accession>
<feature type="region of interest" description="Disordered" evidence="1">
    <location>
        <begin position="1"/>
        <end position="170"/>
    </location>
</feature>
<comment type="caution">
    <text evidence="3">The sequence shown here is derived from an EMBL/GenBank/DDBJ whole genome shotgun (WGS) entry which is preliminary data.</text>
</comment>
<dbReference type="VEuPathDB" id="TriTrypDB:TM35_000191420"/>
<reference evidence="3 4" key="1">
    <citation type="submission" date="2017-03" db="EMBL/GenBank/DDBJ databases">
        <title>An alternative strategy for trypanosome survival in the mammalian bloodstream revealed through genome and transcriptome analysis of the ubiquitous bovine parasite Trypanosoma (Megatrypanum) theileri.</title>
        <authorList>
            <person name="Kelly S."/>
            <person name="Ivens A."/>
            <person name="Mott A."/>
            <person name="O'Neill E."/>
            <person name="Emms D."/>
            <person name="Macleod O."/>
            <person name="Voorheis P."/>
            <person name="Matthews J."/>
            <person name="Matthews K."/>
            <person name="Carrington M."/>
        </authorList>
    </citation>
    <scope>NUCLEOTIDE SEQUENCE [LARGE SCALE GENOMIC DNA]</scope>
    <source>
        <strain evidence="3">Edinburgh</strain>
    </source>
</reference>
<proteinExistence type="predicted"/>
<feature type="compositionally biased region" description="Acidic residues" evidence="1">
    <location>
        <begin position="38"/>
        <end position="54"/>
    </location>
</feature>
<evidence type="ECO:0000313" key="4">
    <source>
        <dbReference type="Proteomes" id="UP000192257"/>
    </source>
</evidence>
<feature type="domain" description="DUF7759" evidence="2">
    <location>
        <begin position="181"/>
        <end position="291"/>
    </location>
</feature>
<dbReference type="InterPro" id="IPR056661">
    <property type="entry name" value="DUF7759"/>
</dbReference>
<name>A0A1X0NTN0_9TRYP</name>
<keyword evidence="4" id="KW-1185">Reference proteome</keyword>
<organism evidence="3 4">
    <name type="scientific">Trypanosoma theileri</name>
    <dbReference type="NCBI Taxonomy" id="67003"/>
    <lineage>
        <taxon>Eukaryota</taxon>
        <taxon>Discoba</taxon>
        <taxon>Euglenozoa</taxon>
        <taxon>Kinetoplastea</taxon>
        <taxon>Metakinetoplastina</taxon>
        <taxon>Trypanosomatida</taxon>
        <taxon>Trypanosomatidae</taxon>
        <taxon>Trypanosoma</taxon>
    </lineage>
</organism>
<feature type="compositionally biased region" description="Acidic residues" evidence="1">
    <location>
        <begin position="1"/>
        <end position="12"/>
    </location>
</feature>
<dbReference type="Pfam" id="PF24945">
    <property type="entry name" value="DUF7759"/>
    <property type="match status" value="1"/>
</dbReference>
<evidence type="ECO:0000259" key="2">
    <source>
        <dbReference type="Pfam" id="PF24945"/>
    </source>
</evidence>
<evidence type="ECO:0000313" key="3">
    <source>
        <dbReference type="EMBL" id="ORC87898.1"/>
    </source>
</evidence>
<dbReference type="RefSeq" id="XP_028881964.1">
    <property type="nucleotide sequence ID" value="XM_029026640.1"/>
</dbReference>
<feature type="non-terminal residue" evidence="3">
    <location>
        <position position="1"/>
    </location>
</feature>
<dbReference type="OrthoDB" id="273559at2759"/>
<dbReference type="Proteomes" id="UP000192257">
    <property type="component" value="Unassembled WGS sequence"/>
</dbReference>
<sequence length="295" mass="32220">AAELPAESEAEEVSSKKKKGRPKKVTATEAEEVVPPIEMEENAAELPAESEAEEVSSKKKKGRPKKVTATEENVTEAGEEKAESNTAQTEVKKKKSKGKNNRERMDELSTVAAEDAATLSSVEETPQTQGEVGTEQLAMVEEVNTKKKSKKTTSPSAEIEGSVTEDTSTVGAARVPRAVLERAPPLMFENAVTLDRFDGTHMELRRPDLKTPWNMKVTIGGDKLVLTRLPPISAALKTHPFLKTLQPDAEGYINWRVDGVNGTDLTKANSTLRAKALESMKKANKLSFILRQILK</sequence>
<dbReference type="GeneID" id="39986420"/>
<protein>
    <recommendedName>
        <fullName evidence="2">DUF7759 domain-containing protein</fullName>
    </recommendedName>
</protein>